<name>A0ACA9LHJ2_9GLOM</name>
<comment type="caution">
    <text evidence="1">The sequence shown here is derived from an EMBL/GenBank/DDBJ whole genome shotgun (WGS) entry which is preliminary data.</text>
</comment>
<dbReference type="EMBL" id="CAJVPM010005656">
    <property type="protein sequence ID" value="CAG8526539.1"/>
    <property type="molecule type" value="Genomic_DNA"/>
</dbReference>
<evidence type="ECO:0000313" key="1">
    <source>
        <dbReference type="EMBL" id="CAG8526539.1"/>
    </source>
</evidence>
<keyword evidence="2" id="KW-1185">Reference proteome</keyword>
<evidence type="ECO:0000313" key="2">
    <source>
        <dbReference type="Proteomes" id="UP000789860"/>
    </source>
</evidence>
<feature type="non-terminal residue" evidence="1">
    <location>
        <position position="76"/>
    </location>
</feature>
<gene>
    <name evidence="1" type="ORF">SCALOS_LOCUS4282</name>
</gene>
<reference evidence="1" key="1">
    <citation type="submission" date="2021-06" db="EMBL/GenBank/DDBJ databases">
        <authorList>
            <person name="Kallberg Y."/>
            <person name="Tangrot J."/>
            <person name="Rosling A."/>
        </authorList>
    </citation>
    <scope>NUCLEOTIDE SEQUENCE</scope>
    <source>
        <strain evidence="1">AU212A</strain>
    </source>
</reference>
<proteinExistence type="predicted"/>
<protein>
    <submittedName>
        <fullName evidence="1">1865_t:CDS:1</fullName>
    </submittedName>
</protein>
<sequence length="76" mass="8884">MITTSRYSIVNCESDEFDLNENYSSKRRHNLRSTLRKRSKKRLTNDQLIQSRQENINVTTKNQVINNGINLGQNSV</sequence>
<organism evidence="1 2">
    <name type="scientific">Scutellospora calospora</name>
    <dbReference type="NCBI Taxonomy" id="85575"/>
    <lineage>
        <taxon>Eukaryota</taxon>
        <taxon>Fungi</taxon>
        <taxon>Fungi incertae sedis</taxon>
        <taxon>Mucoromycota</taxon>
        <taxon>Glomeromycotina</taxon>
        <taxon>Glomeromycetes</taxon>
        <taxon>Diversisporales</taxon>
        <taxon>Gigasporaceae</taxon>
        <taxon>Scutellospora</taxon>
    </lineage>
</organism>
<accession>A0ACA9LHJ2</accession>
<dbReference type="Proteomes" id="UP000789860">
    <property type="component" value="Unassembled WGS sequence"/>
</dbReference>